<evidence type="ECO:0000256" key="2">
    <source>
        <dbReference type="ARBA" id="ARBA00022448"/>
    </source>
</evidence>
<evidence type="ECO:0000256" key="7">
    <source>
        <dbReference type="SAM" id="Phobius"/>
    </source>
</evidence>
<dbReference type="GO" id="GO:0016020">
    <property type="term" value="C:membrane"/>
    <property type="evidence" value="ECO:0007669"/>
    <property type="project" value="UniProtKB-SubCell"/>
</dbReference>
<name>A0A6A6PMV2_9PEZI</name>
<dbReference type="AlphaFoldDB" id="A0A6A6PMV2"/>
<dbReference type="RefSeq" id="XP_033587892.1">
    <property type="nucleotide sequence ID" value="XM_033731425.1"/>
</dbReference>
<feature type="compositionally biased region" description="Polar residues" evidence="6">
    <location>
        <begin position="633"/>
        <end position="644"/>
    </location>
</feature>
<dbReference type="EMBL" id="MU001638">
    <property type="protein sequence ID" value="KAF2481322.1"/>
    <property type="molecule type" value="Genomic_DNA"/>
</dbReference>
<dbReference type="PANTHER" id="PTHR23504:SF8">
    <property type="entry name" value="TRANSPORTER, PUTATIVE (AFU_ORTHOLOGUE AFUA_1G03730)-RELATED"/>
    <property type="match status" value="1"/>
</dbReference>
<evidence type="ECO:0000256" key="6">
    <source>
        <dbReference type="SAM" id="MobiDB-lite"/>
    </source>
</evidence>
<dbReference type="InterPro" id="IPR020846">
    <property type="entry name" value="MFS_dom"/>
</dbReference>
<keyword evidence="3 7" id="KW-0812">Transmembrane</keyword>
<dbReference type="PANTHER" id="PTHR23504">
    <property type="entry name" value="MAJOR FACILITATOR SUPERFAMILY DOMAIN-CONTAINING PROTEIN 10"/>
    <property type="match status" value="1"/>
</dbReference>
<evidence type="ECO:0000259" key="8">
    <source>
        <dbReference type="PROSITE" id="PS50850"/>
    </source>
</evidence>
<evidence type="ECO:0000256" key="4">
    <source>
        <dbReference type="ARBA" id="ARBA00022989"/>
    </source>
</evidence>
<organism evidence="9 10">
    <name type="scientific">Neohortaea acidophila</name>
    <dbReference type="NCBI Taxonomy" id="245834"/>
    <lineage>
        <taxon>Eukaryota</taxon>
        <taxon>Fungi</taxon>
        <taxon>Dikarya</taxon>
        <taxon>Ascomycota</taxon>
        <taxon>Pezizomycotina</taxon>
        <taxon>Dothideomycetes</taxon>
        <taxon>Dothideomycetidae</taxon>
        <taxon>Mycosphaerellales</taxon>
        <taxon>Teratosphaeriaceae</taxon>
        <taxon>Neohortaea</taxon>
    </lineage>
</organism>
<evidence type="ECO:0000256" key="1">
    <source>
        <dbReference type="ARBA" id="ARBA00004141"/>
    </source>
</evidence>
<keyword evidence="2" id="KW-0813">Transport</keyword>
<dbReference type="GeneID" id="54472427"/>
<evidence type="ECO:0000313" key="10">
    <source>
        <dbReference type="Proteomes" id="UP000799767"/>
    </source>
</evidence>
<feature type="transmembrane region" description="Helical" evidence="7">
    <location>
        <begin position="85"/>
        <end position="103"/>
    </location>
</feature>
<dbReference type="Proteomes" id="UP000799767">
    <property type="component" value="Unassembled WGS sequence"/>
</dbReference>
<keyword evidence="5 7" id="KW-0472">Membrane</keyword>
<protein>
    <submittedName>
        <fullName evidence="9">Major facilitator superfamily domain-containing protein</fullName>
    </submittedName>
</protein>
<proteinExistence type="predicted"/>
<dbReference type="Pfam" id="PF07690">
    <property type="entry name" value="MFS_1"/>
    <property type="match status" value="2"/>
</dbReference>
<feature type="transmembrane region" description="Helical" evidence="7">
    <location>
        <begin position="383"/>
        <end position="404"/>
    </location>
</feature>
<dbReference type="OrthoDB" id="10262656at2759"/>
<comment type="subcellular location">
    <subcellularLocation>
        <location evidence="1">Membrane</location>
        <topology evidence="1">Multi-pass membrane protein</topology>
    </subcellularLocation>
</comment>
<feature type="transmembrane region" description="Helical" evidence="7">
    <location>
        <begin position="109"/>
        <end position="129"/>
    </location>
</feature>
<evidence type="ECO:0000256" key="5">
    <source>
        <dbReference type="ARBA" id="ARBA00023136"/>
    </source>
</evidence>
<keyword evidence="10" id="KW-1185">Reference proteome</keyword>
<keyword evidence="4 7" id="KW-1133">Transmembrane helix</keyword>
<dbReference type="SUPFAM" id="SSF103473">
    <property type="entry name" value="MFS general substrate transporter"/>
    <property type="match status" value="1"/>
</dbReference>
<dbReference type="GO" id="GO:0022857">
    <property type="term" value="F:transmembrane transporter activity"/>
    <property type="evidence" value="ECO:0007669"/>
    <property type="project" value="InterPro"/>
</dbReference>
<feature type="domain" description="Major facilitator superfamily (MFS) profile" evidence="8">
    <location>
        <begin position="16"/>
        <end position="507"/>
    </location>
</feature>
<evidence type="ECO:0000256" key="3">
    <source>
        <dbReference type="ARBA" id="ARBA00022692"/>
    </source>
</evidence>
<gene>
    <name evidence="9" type="ORF">BDY17DRAFT_254361</name>
</gene>
<dbReference type="InterPro" id="IPR036259">
    <property type="entry name" value="MFS_trans_sf"/>
</dbReference>
<sequence>MPHHKIARERKLPVQQLSILAICRFAEPISATSIFPYLPEMVQSFNVPENEIGKWAGLCSGVFSASQAVFGVPWGRFSDKHGRKIAILLGLTTAMLTTLLWGFSTNLAMAITARAIAGAGNGNVGIIRTTVAEMVPFKELQPRAFSLMPLVWNLGSVIGPSLGGVLANVYNVRPGEHIENPNLLQRFPYALPNIVAAAFYTVGITTGVLFLRETLSTRQDQRDYGLILGQKLSKGTRSLFRRAMNPFRSKSKLPSEDIQERRPLLDPAQDDEALILKSKKPALPPPSYREVLNKQAILNLIVYTFIALHTMGYDQLLPVFMHYPSHQAQERTTSDGNPLKFASGLGLDHFRIGLISTTYGICGMVAQFLFFPPAARRFGVLNCLKACAIVFPIAYFITPFAALLPTTNTQIAGMFAIMLLKCFASIFAFPSSTILLTNSASSLRVLGTLNGVATSVSAIGRACGPLLGGNVFSAGVKMGYVIAPWWMFSAIAVVAAIPVWWLVEGEGFGGDDDGHVSDEEEEEEEAIIDAAGVEGAAEAAGKAGPILMPTEQQANDPRAAGTLPSISRTTTVSSVLSLGSALSPMEGENDDEMPEVGSTTPTGPSGLLSSRRTPIKRKMSFPVGTGREGISRRLSSNLGQSLGSAGSYHGH</sequence>
<feature type="transmembrane region" description="Helical" evidence="7">
    <location>
        <begin position="482"/>
        <end position="503"/>
    </location>
</feature>
<feature type="transmembrane region" description="Helical" evidence="7">
    <location>
        <begin position="296"/>
        <end position="313"/>
    </location>
</feature>
<feature type="region of interest" description="Disordered" evidence="6">
    <location>
        <begin position="581"/>
        <end position="651"/>
    </location>
</feature>
<dbReference type="InterPro" id="IPR011701">
    <property type="entry name" value="MFS"/>
</dbReference>
<feature type="transmembrane region" description="Helical" evidence="7">
    <location>
        <begin position="190"/>
        <end position="211"/>
    </location>
</feature>
<dbReference type="PROSITE" id="PS50850">
    <property type="entry name" value="MFS"/>
    <property type="match status" value="1"/>
</dbReference>
<evidence type="ECO:0000313" key="9">
    <source>
        <dbReference type="EMBL" id="KAF2481322.1"/>
    </source>
</evidence>
<feature type="transmembrane region" description="Helical" evidence="7">
    <location>
        <begin position="150"/>
        <end position="170"/>
    </location>
</feature>
<accession>A0A6A6PMV2</accession>
<feature type="transmembrane region" description="Helical" evidence="7">
    <location>
        <begin position="410"/>
        <end position="429"/>
    </location>
</feature>
<feature type="transmembrane region" description="Helical" evidence="7">
    <location>
        <begin position="350"/>
        <end position="371"/>
    </location>
</feature>
<feature type="compositionally biased region" description="Polar residues" evidence="6">
    <location>
        <begin position="597"/>
        <end position="612"/>
    </location>
</feature>
<dbReference type="Gene3D" id="1.20.1250.20">
    <property type="entry name" value="MFS general substrate transporter like domains"/>
    <property type="match status" value="1"/>
</dbReference>
<dbReference type="CDD" id="cd17330">
    <property type="entry name" value="MFS_SLC46_TetA_like"/>
    <property type="match status" value="1"/>
</dbReference>
<reference evidence="9" key="1">
    <citation type="journal article" date="2020" name="Stud. Mycol.">
        <title>101 Dothideomycetes genomes: a test case for predicting lifestyles and emergence of pathogens.</title>
        <authorList>
            <person name="Haridas S."/>
            <person name="Albert R."/>
            <person name="Binder M."/>
            <person name="Bloem J."/>
            <person name="Labutti K."/>
            <person name="Salamov A."/>
            <person name="Andreopoulos B."/>
            <person name="Baker S."/>
            <person name="Barry K."/>
            <person name="Bills G."/>
            <person name="Bluhm B."/>
            <person name="Cannon C."/>
            <person name="Castanera R."/>
            <person name="Culley D."/>
            <person name="Daum C."/>
            <person name="Ezra D."/>
            <person name="Gonzalez J."/>
            <person name="Henrissat B."/>
            <person name="Kuo A."/>
            <person name="Liang C."/>
            <person name="Lipzen A."/>
            <person name="Lutzoni F."/>
            <person name="Magnuson J."/>
            <person name="Mondo S."/>
            <person name="Nolan M."/>
            <person name="Ohm R."/>
            <person name="Pangilinan J."/>
            <person name="Park H.-J."/>
            <person name="Ramirez L."/>
            <person name="Alfaro M."/>
            <person name="Sun H."/>
            <person name="Tritt A."/>
            <person name="Yoshinaga Y."/>
            <person name="Zwiers L.-H."/>
            <person name="Turgeon B."/>
            <person name="Goodwin S."/>
            <person name="Spatafora J."/>
            <person name="Crous P."/>
            <person name="Grigoriev I."/>
        </authorList>
    </citation>
    <scope>NUCLEOTIDE SEQUENCE</scope>
    <source>
        <strain evidence="9">CBS 113389</strain>
    </source>
</reference>